<proteinExistence type="predicted"/>
<name>A0A0B1S8S4_OESDE</name>
<keyword evidence="1" id="KW-0812">Transmembrane</keyword>
<protein>
    <submittedName>
        <fullName evidence="2">Uncharacterized protein</fullName>
    </submittedName>
</protein>
<dbReference type="AlphaFoldDB" id="A0A0B1S8S4"/>
<accession>A0A0B1S8S4</accession>
<keyword evidence="3" id="KW-1185">Reference proteome</keyword>
<feature type="transmembrane region" description="Helical" evidence="1">
    <location>
        <begin position="109"/>
        <end position="135"/>
    </location>
</feature>
<feature type="transmembrane region" description="Helical" evidence="1">
    <location>
        <begin position="54"/>
        <end position="83"/>
    </location>
</feature>
<dbReference type="EMBL" id="KN590953">
    <property type="protein sequence ID" value="KHJ81344.1"/>
    <property type="molecule type" value="Genomic_DNA"/>
</dbReference>
<evidence type="ECO:0000313" key="3">
    <source>
        <dbReference type="Proteomes" id="UP000053660"/>
    </source>
</evidence>
<gene>
    <name evidence="2" type="ORF">OESDEN_18970</name>
</gene>
<evidence type="ECO:0000313" key="2">
    <source>
        <dbReference type="EMBL" id="KHJ81344.1"/>
    </source>
</evidence>
<keyword evidence="1" id="KW-1133">Transmembrane helix</keyword>
<dbReference type="OrthoDB" id="5902700at2759"/>
<dbReference type="Proteomes" id="UP000053660">
    <property type="component" value="Unassembled WGS sequence"/>
</dbReference>
<keyword evidence="1" id="KW-0472">Membrane</keyword>
<evidence type="ECO:0000256" key="1">
    <source>
        <dbReference type="SAM" id="Phobius"/>
    </source>
</evidence>
<feature type="transmembrane region" description="Helical" evidence="1">
    <location>
        <begin position="26"/>
        <end position="48"/>
    </location>
</feature>
<organism evidence="2 3">
    <name type="scientific">Oesophagostomum dentatum</name>
    <name type="common">Nodular worm</name>
    <dbReference type="NCBI Taxonomy" id="61180"/>
    <lineage>
        <taxon>Eukaryota</taxon>
        <taxon>Metazoa</taxon>
        <taxon>Ecdysozoa</taxon>
        <taxon>Nematoda</taxon>
        <taxon>Chromadorea</taxon>
        <taxon>Rhabditida</taxon>
        <taxon>Rhabditina</taxon>
        <taxon>Rhabditomorpha</taxon>
        <taxon>Strongyloidea</taxon>
        <taxon>Strongylidae</taxon>
        <taxon>Oesophagostomum</taxon>
    </lineage>
</organism>
<sequence>MFLFTVQAIVSGVDLYRQGAFSFDSFSFEIGFSAVVFLISLFGIVGTVCESPLFMAAMTVFTMAIAFTALGYVVYITYIFYMVEDNIEELRKKKLLHWEVKKEDVDEQVYLLFALPYMIVMCVAFAITGLTSVIFDYYTT</sequence>
<reference evidence="2 3" key="1">
    <citation type="submission" date="2014-03" db="EMBL/GenBank/DDBJ databases">
        <title>Draft genome of the hookworm Oesophagostomum dentatum.</title>
        <authorList>
            <person name="Mitreva M."/>
        </authorList>
    </citation>
    <scope>NUCLEOTIDE SEQUENCE [LARGE SCALE GENOMIC DNA]</scope>
    <source>
        <strain evidence="2 3">OD-Hann</strain>
    </source>
</reference>